<dbReference type="Ensembl" id="ENSENLT00000031624.1">
    <property type="protein sequence ID" value="ENSENLP00000030726.1"/>
    <property type="gene ID" value="ENSENLG00000013624.1"/>
</dbReference>
<proteinExistence type="predicted"/>
<reference evidence="1" key="3">
    <citation type="submission" date="2025-09" db="UniProtKB">
        <authorList>
            <consortium name="Ensembl"/>
        </authorList>
    </citation>
    <scope>IDENTIFICATION</scope>
</reference>
<reference evidence="1" key="2">
    <citation type="submission" date="2025-08" db="UniProtKB">
        <authorList>
            <consortium name="Ensembl"/>
        </authorList>
    </citation>
    <scope>IDENTIFICATION</scope>
</reference>
<protein>
    <submittedName>
        <fullName evidence="1">Uncharacterized protein</fullName>
    </submittedName>
</protein>
<accession>A0A665VGA8</accession>
<sequence>HYSQQTHLAEMQPNEVAGGPCVCVCMCVRERERDKNREKVMNENKFLAHATTRCNVVTQHIKKLLRDNDSHIADELSQ</sequence>
<evidence type="ECO:0000313" key="2">
    <source>
        <dbReference type="Proteomes" id="UP000472264"/>
    </source>
</evidence>
<keyword evidence="2" id="KW-1185">Reference proteome</keyword>
<name>A0A665VGA8_ECHNA</name>
<dbReference type="Proteomes" id="UP000472264">
    <property type="component" value="Chromosome 21"/>
</dbReference>
<dbReference type="AlphaFoldDB" id="A0A665VGA8"/>
<organism evidence="1 2">
    <name type="scientific">Echeneis naucrates</name>
    <name type="common">Live sharksucker</name>
    <dbReference type="NCBI Taxonomy" id="173247"/>
    <lineage>
        <taxon>Eukaryota</taxon>
        <taxon>Metazoa</taxon>
        <taxon>Chordata</taxon>
        <taxon>Craniata</taxon>
        <taxon>Vertebrata</taxon>
        <taxon>Euteleostomi</taxon>
        <taxon>Actinopterygii</taxon>
        <taxon>Neopterygii</taxon>
        <taxon>Teleostei</taxon>
        <taxon>Neoteleostei</taxon>
        <taxon>Acanthomorphata</taxon>
        <taxon>Carangaria</taxon>
        <taxon>Carangiformes</taxon>
        <taxon>Echeneidae</taxon>
        <taxon>Echeneis</taxon>
    </lineage>
</organism>
<dbReference type="InParanoid" id="A0A665VGA8"/>
<evidence type="ECO:0000313" key="1">
    <source>
        <dbReference type="Ensembl" id="ENSENLP00000030726.1"/>
    </source>
</evidence>
<reference evidence="1" key="1">
    <citation type="submission" date="2021-04" db="EMBL/GenBank/DDBJ databases">
        <authorList>
            <consortium name="Wellcome Sanger Institute Data Sharing"/>
        </authorList>
    </citation>
    <scope>NUCLEOTIDE SEQUENCE [LARGE SCALE GENOMIC DNA]</scope>
</reference>